<evidence type="ECO:0000313" key="4">
    <source>
        <dbReference type="EMBL" id="RJF53887.1"/>
    </source>
</evidence>
<feature type="domain" description="UPF0261" evidence="2">
    <location>
        <begin position="7"/>
        <end position="177"/>
    </location>
</feature>
<dbReference type="InterPro" id="IPR056778">
    <property type="entry name" value="UPF0261_C"/>
</dbReference>
<evidence type="ECO:0000259" key="2">
    <source>
        <dbReference type="Pfam" id="PF06792"/>
    </source>
</evidence>
<name>A0AA92X551_9GAMM</name>
<gene>
    <name evidence="4" type="ORF">D4100_21025</name>
</gene>
<dbReference type="Pfam" id="PF06792">
    <property type="entry name" value="UPF0261"/>
    <property type="match status" value="1"/>
</dbReference>
<dbReference type="InterPro" id="IPR008322">
    <property type="entry name" value="UPF0261"/>
</dbReference>
<dbReference type="InterPro" id="IPR051353">
    <property type="entry name" value="Tobamovirus_resist_UPF0261"/>
</dbReference>
<dbReference type="Gene3D" id="3.40.50.12030">
    <property type="entry name" value="Uncharacterised protein family UPF0261, NC domain"/>
    <property type="match status" value="1"/>
</dbReference>
<dbReference type="Proteomes" id="UP000284338">
    <property type="component" value="Unassembled WGS sequence"/>
</dbReference>
<evidence type="ECO:0000313" key="5">
    <source>
        <dbReference type="Proteomes" id="UP000284338"/>
    </source>
</evidence>
<dbReference type="Pfam" id="PF23189">
    <property type="entry name" value="UPF0261_C"/>
    <property type="match status" value="1"/>
</dbReference>
<dbReference type="CDD" id="cd15488">
    <property type="entry name" value="Tm-1-like"/>
    <property type="match status" value="1"/>
</dbReference>
<dbReference type="PIRSF" id="PIRSF033271">
    <property type="entry name" value="UCP033271"/>
    <property type="match status" value="1"/>
</dbReference>
<dbReference type="PANTHER" id="PTHR31862">
    <property type="entry name" value="UPF0261 DOMAIN PROTEIN (AFU_ORTHOLOGUE AFUA_1G10120)"/>
    <property type="match status" value="1"/>
</dbReference>
<dbReference type="NCBIfam" id="NF002674">
    <property type="entry name" value="PRK02399.1-2"/>
    <property type="match status" value="1"/>
</dbReference>
<sequence>MSNTSNSVYIATTADTKGQELEYVRQLIAGHDLPTITVDLSTRSDSESSLADICAAEVASHHPEGAEAVFCSCRGQAIDAMAVAFKHFILTRHDIAALLGLGGSGGTAIITPAMQQLPIGLPKLMVSSMAAGDVSAYVGTSDIGMLYSVTDIAGLNRLSRRVLSNAAHQIVGAVRFATHDDADDKPAIGLTMFGVTTPCIRAVVAALEPHWDCLVFHATGSGGRALEKLIDSRLLNAALDLTTTEVADYLFGGVLPCDKDRFSAIARTGIPCVLSCGALDMINFGSPKTVPDRYAGRQLHHHNPQVTLVRTTAQENSLIGRWIGEKMNACAGEVRFVIPEGGVSALDAPGQPFWDPLALAAFVQALEDTLQQTNRRRLIKTPYHINDPRFAQVIAEQFQQITYAPDDFYSHCPIGERLFGQQ</sequence>
<protein>
    <recommendedName>
        <fullName evidence="1">UPF0261 protein D4100_21025</fullName>
    </recommendedName>
</protein>
<keyword evidence="5" id="KW-1185">Reference proteome</keyword>
<comment type="similarity">
    <text evidence="1">Belongs to the UPF0261 family.</text>
</comment>
<dbReference type="PANTHER" id="PTHR31862:SF1">
    <property type="entry name" value="UPF0261 DOMAIN PROTEIN (AFU_ORTHOLOGUE AFUA_1G10120)"/>
    <property type="match status" value="1"/>
</dbReference>
<dbReference type="InterPro" id="IPR044122">
    <property type="entry name" value="UPF0261_N"/>
</dbReference>
<organism evidence="4 5">
    <name type="scientific">Serratia inhibens</name>
    <dbReference type="NCBI Taxonomy" id="2338073"/>
    <lineage>
        <taxon>Bacteria</taxon>
        <taxon>Pseudomonadati</taxon>
        <taxon>Pseudomonadota</taxon>
        <taxon>Gammaproteobacteria</taxon>
        <taxon>Enterobacterales</taxon>
        <taxon>Yersiniaceae</taxon>
        <taxon>Serratia</taxon>
    </lineage>
</organism>
<dbReference type="EMBL" id="QYYG01000008">
    <property type="protein sequence ID" value="RJF53887.1"/>
    <property type="molecule type" value="Genomic_DNA"/>
</dbReference>
<dbReference type="NCBIfam" id="NF002673">
    <property type="entry name" value="PRK02399.1-1"/>
    <property type="match status" value="1"/>
</dbReference>
<evidence type="ECO:0000256" key="1">
    <source>
        <dbReference type="HAMAP-Rule" id="MF_00677"/>
    </source>
</evidence>
<dbReference type="AlphaFoldDB" id="A0AA92X551"/>
<dbReference type="RefSeq" id="WP_119805183.1">
    <property type="nucleotide sequence ID" value="NZ_QYYG01000008.1"/>
</dbReference>
<accession>A0AA92X551</accession>
<comment type="caution">
    <text evidence="4">The sequence shown here is derived from an EMBL/GenBank/DDBJ whole genome shotgun (WGS) entry which is preliminary data.</text>
</comment>
<dbReference type="HAMAP" id="MF_00677">
    <property type="entry name" value="UPF0261"/>
    <property type="match status" value="1"/>
</dbReference>
<dbReference type="Gene3D" id="3.40.50.12020">
    <property type="entry name" value="Uncharacterised protein family UPF0261, NN domain"/>
    <property type="match status" value="1"/>
</dbReference>
<feature type="domain" description="UPF0261" evidence="3">
    <location>
        <begin position="185"/>
        <end position="401"/>
    </location>
</feature>
<proteinExistence type="inferred from homology"/>
<reference evidence="4 5" key="1">
    <citation type="submission" date="2018-09" db="EMBL/GenBank/DDBJ databases">
        <title>Draft genome of a novel serratia sp. strain with antifungal activity.</title>
        <authorList>
            <person name="Dichmann S.I."/>
            <person name="Park B.P."/>
            <person name="Pathiraja D."/>
            <person name="Choi I.-G."/>
            <person name="Stougaard P."/>
            <person name="Hennessy R.C."/>
        </authorList>
    </citation>
    <scope>NUCLEOTIDE SEQUENCE [LARGE SCALE GENOMIC DNA]</scope>
    <source>
        <strain evidence="4 5">S40</strain>
    </source>
</reference>
<evidence type="ECO:0000259" key="3">
    <source>
        <dbReference type="Pfam" id="PF23189"/>
    </source>
</evidence>